<dbReference type="EMBL" id="CP035945">
    <property type="protein sequence ID" value="QBE95857.1"/>
    <property type="molecule type" value="Genomic_DNA"/>
</dbReference>
<keyword evidence="5 7" id="KW-1133">Transmembrane helix</keyword>
<evidence type="ECO:0000256" key="6">
    <source>
        <dbReference type="ARBA" id="ARBA00023136"/>
    </source>
</evidence>
<dbReference type="CDD" id="cd06261">
    <property type="entry name" value="TM_PBP2"/>
    <property type="match status" value="1"/>
</dbReference>
<evidence type="ECO:0000313" key="10">
    <source>
        <dbReference type="Proteomes" id="UP000289794"/>
    </source>
</evidence>
<proteinExistence type="inferred from homology"/>
<evidence type="ECO:0000256" key="2">
    <source>
        <dbReference type="ARBA" id="ARBA00022448"/>
    </source>
</evidence>
<sequence>MKRNKRKIMPYLFISPFFILYAVFGLYPTVSGLMMSLQTKSGQFTFFNYQTVLTDTRFWKSISNASVYMLGSIFIILPVALMAALMLNSKFMGKKSGFVSTAFFIPNVTSVIVVGIVFKLILRTNNGLINTALQDVGFIEKAVKFLSDPVWAIPSVLLIGCWRYFGINSLYFLSGLQGIPTELGEAARIDGAGKWKEFWYVTLPLLKPIMTYIVFIAITGSFAMFGEVITLVQNGSSVGSRDSMLYPVIYLYNMMFKNNQVNRAATMGYIIAVILLIITTVQRYLFREKD</sequence>
<protein>
    <submittedName>
        <fullName evidence="9">L-arabinose transport system permease protein AraP</fullName>
    </submittedName>
</protein>
<dbReference type="GO" id="GO:0055085">
    <property type="term" value="P:transmembrane transport"/>
    <property type="evidence" value="ECO:0007669"/>
    <property type="project" value="InterPro"/>
</dbReference>
<keyword evidence="4 7" id="KW-0812">Transmembrane</keyword>
<accession>A0A4P6LY57</accession>
<evidence type="ECO:0000256" key="1">
    <source>
        <dbReference type="ARBA" id="ARBA00004651"/>
    </source>
</evidence>
<keyword evidence="3" id="KW-1003">Cell membrane</keyword>
<dbReference type="InterPro" id="IPR000515">
    <property type="entry name" value="MetI-like"/>
</dbReference>
<dbReference type="PROSITE" id="PS50928">
    <property type="entry name" value="ABC_TM1"/>
    <property type="match status" value="1"/>
</dbReference>
<evidence type="ECO:0000256" key="5">
    <source>
        <dbReference type="ARBA" id="ARBA00022989"/>
    </source>
</evidence>
<dbReference type="InterPro" id="IPR050809">
    <property type="entry name" value="UgpAE/MalFG_permease"/>
</dbReference>
<keyword evidence="2 7" id="KW-0813">Transport</keyword>
<keyword evidence="6 7" id="KW-0472">Membrane</keyword>
<reference evidence="9 10" key="1">
    <citation type="submission" date="2019-01" db="EMBL/GenBank/DDBJ databases">
        <title>PMF-metabolizing Aryl O-demethylase.</title>
        <authorList>
            <person name="Kim M."/>
        </authorList>
    </citation>
    <scope>NUCLEOTIDE SEQUENCE [LARGE SCALE GENOMIC DNA]</scope>
    <source>
        <strain evidence="9 10">PMF1</strain>
    </source>
</reference>
<dbReference type="Pfam" id="PF00528">
    <property type="entry name" value="BPD_transp_1"/>
    <property type="match status" value="1"/>
</dbReference>
<evidence type="ECO:0000259" key="8">
    <source>
        <dbReference type="PROSITE" id="PS50928"/>
    </source>
</evidence>
<comment type="subcellular location">
    <subcellularLocation>
        <location evidence="1 7">Cell membrane</location>
        <topology evidence="1 7">Multi-pass membrane protein</topology>
    </subcellularLocation>
</comment>
<dbReference type="GO" id="GO:0005886">
    <property type="term" value="C:plasma membrane"/>
    <property type="evidence" value="ECO:0007669"/>
    <property type="project" value="UniProtKB-SubCell"/>
</dbReference>
<gene>
    <name evidence="9" type="primary">araP_6</name>
    <name evidence="9" type="ORF">PMF13cell1_01383</name>
</gene>
<organism evidence="9 10">
    <name type="scientific">Blautia producta</name>
    <dbReference type="NCBI Taxonomy" id="33035"/>
    <lineage>
        <taxon>Bacteria</taxon>
        <taxon>Bacillati</taxon>
        <taxon>Bacillota</taxon>
        <taxon>Clostridia</taxon>
        <taxon>Lachnospirales</taxon>
        <taxon>Lachnospiraceae</taxon>
        <taxon>Blautia</taxon>
    </lineage>
</organism>
<feature type="domain" description="ABC transmembrane type-1" evidence="8">
    <location>
        <begin position="62"/>
        <end position="282"/>
    </location>
</feature>
<comment type="similarity">
    <text evidence="7">Belongs to the binding-protein-dependent transport system permease family.</text>
</comment>
<evidence type="ECO:0000313" key="9">
    <source>
        <dbReference type="EMBL" id="QBE95857.1"/>
    </source>
</evidence>
<dbReference type="Proteomes" id="UP000289794">
    <property type="component" value="Chromosome"/>
</dbReference>
<name>A0A4P6LY57_9FIRM</name>
<feature type="transmembrane region" description="Helical" evidence="7">
    <location>
        <begin position="12"/>
        <end position="30"/>
    </location>
</feature>
<dbReference type="KEGG" id="bpro:PMF13cell1_01383"/>
<dbReference type="SUPFAM" id="SSF161098">
    <property type="entry name" value="MetI-like"/>
    <property type="match status" value="1"/>
</dbReference>
<feature type="transmembrane region" description="Helical" evidence="7">
    <location>
        <begin position="209"/>
        <end position="232"/>
    </location>
</feature>
<dbReference type="AlphaFoldDB" id="A0A4P6LY57"/>
<evidence type="ECO:0000256" key="7">
    <source>
        <dbReference type="RuleBase" id="RU363032"/>
    </source>
</evidence>
<feature type="transmembrane region" description="Helical" evidence="7">
    <location>
        <begin position="267"/>
        <end position="286"/>
    </location>
</feature>
<feature type="transmembrane region" description="Helical" evidence="7">
    <location>
        <begin position="99"/>
        <end position="122"/>
    </location>
</feature>
<dbReference type="PANTHER" id="PTHR43227:SF11">
    <property type="entry name" value="BLL4140 PROTEIN"/>
    <property type="match status" value="1"/>
</dbReference>
<dbReference type="PANTHER" id="PTHR43227">
    <property type="entry name" value="BLL4140 PROTEIN"/>
    <property type="match status" value="1"/>
</dbReference>
<evidence type="ECO:0000256" key="3">
    <source>
        <dbReference type="ARBA" id="ARBA00022475"/>
    </source>
</evidence>
<dbReference type="RefSeq" id="WP_130180262.1">
    <property type="nucleotide sequence ID" value="NZ_CP035945.1"/>
</dbReference>
<dbReference type="InterPro" id="IPR035906">
    <property type="entry name" value="MetI-like_sf"/>
</dbReference>
<feature type="transmembrane region" description="Helical" evidence="7">
    <location>
        <begin position="67"/>
        <end position="87"/>
    </location>
</feature>
<dbReference type="Gene3D" id="1.10.3720.10">
    <property type="entry name" value="MetI-like"/>
    <property type="match status" value="1"/>
</dbReference>
<evidence type="ECO:0000256" key="4">
    <source>
        <dbReference type="ARBA" id="ARBA00022692"/>
    </source>
</evidence>